<keyword evidence="2" id="KW-1185">Reference proteome</keyword>
<dbReference type="Gene3D" id="3.10.490.10">
    <property type="entry name" value="Gamma-glutamyl cyclotransferase-like"/>
    <property type="match status" value="1"/>
</dbReference>
<name>A0A563DW46_9MICO</name>
<evidence type="ECO:0000313" key="2">
    <source>
        <dbReference type="Proteomes" id="UP000320244"/>
    </source>
</evidence>
<gene>
    <name evidence="1" type="ORF">FGL98_17535</name>
</gene>
<comment type="caution">
    <text evidence="1">The sequence shown here is derived from an EMBL/GenBank/DDBJ whole genome shotgun (WGS) entry which is preliminary data.</text>
</comment>
<evidence type="ECO:0000313" key="1">
    <source>
        <dbReference type="EMBL" id="TWP34426.1"/>
    </source>
</evidence>
<protein>
    <submittedName>
        <fullName evidence="1">Histone deacetylase</fullName>
    </submittedName>
</protein>
<reference evidence="1 2" key="1">
    <citation type="submission" date="2019-05" db="EMBL/GenBank/DDBJ databases">
        <authorList>
            <person name="Lee S.D."/>
        </authorList>
    </citation>
    <scope>NUCLEOTIDE SEQUENCE [LARGE SCALE GENOMIC DNA]</scope>
    <source>
        <strain evidence="1 2">C5-26</strain>
    </source>
</reference>
<dbReference type="EMBL" id="VCQV01000028">
    <property type="protein sequence ID" value="TWP34426.1"/>
    <property type="molecule type" value="Genomic_DNA"/>
</dbReference>
<dbReference type="OrthoDB" id="3470041at2"/>
<accession>A0A563DW46</accession>
<proteinExistence type="predicted"/>
<sequence length="214" mass="23420">MQQPHPFTHVWYVSYGSNLCRERLLCYLQGGRPPGARRSYVGARDHAAPQTDSAVDLPGRIYFAGESSVWGGGVAFYDHDQTSPGGFTPARAYLLTVQQFVDVAVQEMHRDPHPDDPLELVVGSGLAAGRFEAGPGTYETLIEVGRRDGLPMLTFTAPHGTDDVRHTPPSPAYLHMLAEGLREAYHWDNDRITGYFDAVTPPTSVPSADLDDAP</sequence>
<dbReference type="AlphaFoldDB" id="A0A563DW46"/>
<reference evidence="1 2" key="2">
    <citation type="submission" date="2019-08" db="EMBL/GenBank/DDBJ databases">
        <title>Jejuicoccus antrihumi gen. nov., sp. nov., a new member of the family Dermacoccaceae isolated from a cave.</title>
        <authorList>
            <person name="Schumann P."/>
            <person name="Kim I.S."/>
        </authorList>
    </citation>
    <scope>NUCLEOTIDE SEQUENCE [LARGE SCALE GENOMIC DNA]</scope>
    <source>
        <strain evidence="1 2">C5-26</strain>
    </source>
</reference>
<organism evidence="1 2">
    <name type="scientific">Leekyejoonella antrihumi</name>
    <dbReference type="NCBI Taxonomy" id="1660198"/>
    <lineage>
        <taxon>Bacteria</taxon>
        <taxon>Bacillati</taxon>
        <taxon>Actinomycetota</taxon>
        <taxon>Actinomycetes</taxon>
        <taxon>Micrococcales</taxon>
        <taxon>Dermacoccaceae</taxon>
        <taxon>Leekyejoonella</taxon>
    </lineage>
</organism>
<dbReference type="Proteomes" id="UP000320244">
    <property type="component" value="Unassembled WGS sequence"/>
</dbReference>